<feature type="transmembrane region" description="Helical" evidence="2">
    <location>
        <begin position="12"/>
        <end position="31"/>
    </location>
</feature>
<sequence>MTPLFNKKFLNLGFFGFWSFIAIFLFIKGGYNQFLFFIPENSGVHGILAFFSTIFVTSSFIELNNKRTRRSAVEITSRNRTALIEFKNQYFFTTFKCALLKHNVKCERCELCGTIEMEGKKLIQILHESSEFDRAYTSHALDDCATTLKKELIEFPPYNYRNSPLEQFEQLEEWTDKNQHRILDDDYHYAEGACSKYDEVLLFHNSSCDCFGEKKKPAKFKDMKPPETSEKTKTQSAYNLSKSMRKSAPPLKTSEPAKEELENEQSNALQPDPNQCREKEKEKMLNKTKKMTDEQMQKLRQSVRNLVRARMGLAQARKRLIETMLKDEPESEEKNNRRAILEKRLQADYNKRKSGLEQDKLTRKPSEPELKNEKSETSQTDSIREKPEQRNG</sequence>
<feature type="compositionally biased region" description="Polar residues" evidence="1">
    <location>
        <begin position="264"/>
        <end position="273"/>
    </location>
</feature>
<evidence type="ECO:0000313" key="4">
    <source>
        <dbReference type="Proteomes" id="UP000178187"/>
    </source>
</evidence>
<proteinExistence type="predicted"/>
<feature type="region of interest" description="Disordered" evidence="1">
    <location>
        <begin position="323"/>
        <end position="392"/>
    </location>
</feature>
<accession>A0A1G1KRI0</accession>
<feature type="compositionally biased region" description="Basic and acidic residues" evidence="1">
    <location>
        <begin position="218"/>
        <end position="233"/>
    </location>
</feature>
<evidence type="ECO:0000256" key="2">
    <source>
        <dbReference type="SAM" id="Phobius"/>
    </source>
</evidence>
<evidence type="ECO:0000256" key="1">
    <source>
        <dbReference type="SAM" id="MobiDB-lite"/>
    </source>
</evidence>
<feature type="region of interest" description="Disordered" evidence="1">
    <location>
        <begin position="218"/>
        <end position="297"/>
    </location>
</feature>
<keyword evidence="2" id="KW-0812">Transmembrane</keyword>
<keyword evidence="2" id="KW-1133">Transmembrane helix</keyword>
<gene>
    <name evidence="3" type="ORF">A3G33_02700</name>
</gene>
<organism evidence="3 4">
    <name type="scientific">Candidatus Danuiimicrobium aquiferis</name>
    <dbReference type="NCBI Taxonomy" id="1801832"/>
    <lineage>
        <taxon>Bacteria</taxon>
        <taxon>Pseudomonadati</taxon>
        <taxon>Candidatus Omnitrophota</taxon>
        <taxon>Candidatus Danuiimicrobium</taxon>
    </lineage>
</organism>
<feature type="compositionally biased region" description="Basic and acidic residues" evidence="1">
    <location>
        <begin position="275"/>
        <end position="297"/>
    </location>
</feature>
<comment type="caution">
    <text evidence="3">The sequence shown here is derived from an EMBL/GenBank/DDBJ whole genome shotgun (WGS) entry which is preliminary data.</text>
</comment>
<dbReference type="EMBL" id="MHFR01000061">
    <property type="protein sequence ID" value="OGW95518.1"/>
    <property type="molecule type" value="Genomic_DNA"/>
</dbReference>
<protein>
    <submittedName>
        <fullName evidence="3">Uncharacterized protein</fullName>
    </submittedName>
</protein>
<dbReference type="AlphaFoldDB" id="A0A1G1KRI0"/>
<feature type="transmembrane region" description="Helical" evidence="2">
    <location>
        <begin position="43"/>
        <end position="61"/>
    </location>
</feature>
<dbReference type="Proteomes" id="UP000178187">
    <property type="component" value="Unassembled WGS sequence"/>
</dbReference>
<reference evidence="3 4" key="1">
    <citation type="journal article" date="2016" name="Nat. Commun.">
        <title>Thousands of microbial genomes shed light on interconnected biogeochemical processes in an aquifer system.</title>
        <authorList>
            <person name="Anantharaman K."/>
            <person name="Brown C.T."/>
            <person name="Hug L.A."/>
            <person name="Sharon I."/>
            <person name="Castelle C.J."/>
            <person name="Probst A.J."/>
            <person name="Thomas B.C."/>
            <person name="Singh A."/>
            <person name="Wilkins M.J."/>
            <person name="Karaoz U."/>
            <person name="Brodie E.L."/>
            <person name="Williams K.H."/>
            <person name="Hubbard S.S."/>
            <person name="Banfield J.F."/>
        </authorList>
    </citation>
    <scope>NUCLEOTIDE SEQUENCE [LARGE SCALE GENOMIC DNA]</scope>
</reference>
<name>A0A1G1KRI0_9BACT</name>
<keyword evidence="2" id="KW-0472">Membrane</keyword>
<evidence type="ECO:0000313" key="3">
    <source>
        <dbReference type="EMBL" id="OGW95518.1"/>
    </source>
</evidence>